<dbReference type="Proteomes" id="UP000214646">
    <property type="component" value="Unassembled WGS sequence"/>
</dbReference>
<dbReference type="EMBL" id="NIDE01000016">
    <property type="protein sequence ID" value="OWK36906.1"/>
    <property type="molecule type" value="Genomic_DNA"/>
</dbReference>
<reference evidence="2" key="1">
    <citation type="submission" date="2017-06" db="EMBL/GenBank/DDBJ databases">
        <title>Genome analysis of Fimbriiglobus ruber SP5, the first member of the order Planctomycetales with confirmed chitinolytic capability.</title>
        <authorList>
            <person name="Ravin N.V."/>
            <person name="Rakitin A.L."/>
            <person name="Ivanova A.A."/>
            <person name="Beletsky A.V."/>
            <person name="Kulichevskaya I.S."/>
            <person name="Mardanov A.V."/>
            <person name="Dedysh S.N."/>
        </authorList>
    </citation>
    <scope>NUCLEOTIDE SEQUENCE [LARGE SCALE GENOMIC DNA]</scope>
    <source>
        <strain evidence="2">SP5</strain>
    </source>
</reference>
<organism evidence="1 2">
    <name type="scientific">Fimbriiglobus ruber</name>
    <dbReference type="NCBI Taxonomy" id="1908690"/>
    <lineage>
        <taxon>Bacteria</taxon>
        <taxon>Pseudomonadati</taxon>
        <taxon>Planctomycetota</taxon>
        <taxon>Planctomycetia</taxon>
        <taxon>Gemmatales</taxon>
        <taxon>Gemmataceae</taxon>
        <taxon>Fimbriiglobus</taxon>
    </lineage>
</organism>
<comment type="caution">
    <text evidence="1">The sequence shown here is derived from an EMBL/GenBank/DDBJ whole genome shotgun (WGS) entry which is preliminary data.</text>
</comment>
<accession>A0A225DHK6</accession>
<proteinExistence type="predicted"/>
<dbReference type="OrthoDB" id="7028390at2"/>
<dbReference type="RefSeq" id="WP_088258609.1">
    <property type="nucleotide sequence ID" value="NZ_NIDE01000016.1"/>
</dbReference>
<sequence length="182" mass="19573">MEVKRGNPKAFETLAAKLKELSGIETKVGWFPSATYEDGTPVALVASVQEFGHGPIPPRPFFRPTIAAEENNWKQYAAQGAKAVLKGSLTAFAVMDGLGERAQEDVKETINQITSPPLSPITLELRAMKYKNPALKISGATVGEAAARVRQPGYQLASGTPDKPLVDTKNLITTLTHTTEAK</sequence>
<name>A0A225DHK6_9BACT</name>
<protein>
    <submittedName>
        <fullName evidence="1">Phage-related protein</fullName>
    </submittedName>
</protein>
<evidence type="ECO:0000313" key="1">
    <source>
        <dbReference type="EMBL" id="OWK36906.1"/>
    </source>
</evidence>
<keyword evidence="2" id="KW-1185">Reference proteome</keyword>
<dbReference type="AlphaFoldDB" id="A0A225DHK6"/>
<evidence type="ECO:0000313" key="2">
    <source>
        <dbReference type="Proteomes" id="UP000214646"/>
    </source>
</evidence>
<gene>
    <name evidence="1" type="ORF">FRUB_07958</name>
</gene>